<proteinExistence type="predicted"/>
<dbReference type="Proteomes" id="UP000198327">
    <property type="component" value="Unassembled WGS sequence"/>
</dbReference>
<keyword evidence="3" id="KW-1185">Reference proteome</keyword>
<evidence type="ECO:0000313" key="2">
    <source>
        <dbReference type="EMBL" id="SNS38033.1"/>
    </source>
</evidence>
<name>A0A239E216_9NOCA</name>
<dbReference type="AlphaFoldDB" id="A0A239E216"/>
<dbReference type="EMBL" id="FZOW01000002">
    <property type="protein sequence ID" value="SNS38033.1"/>
    <property type="molecule type" value="Genomic_DNA"/>
</dbReference>
<dbReference type="SUPFAM" id="SSF64288">
    <property type="entry name" value="Chorismate lyase-like"/>
    <property type="match status" value="1"/>
</dbReference>
<dbReference type="Pfam" id="PF07702">
    <property type="entry name" value="UTRA"/>
    <property type="match status" value="1"/>
</dbReference>
<dbReference type="GO" id="GO:0006355">
    <property type="term" value="P:regulation of DNA-templated transcription"/>
    <property type="evidence" value="ECO:0007669"/>
    <property type="project" value="InterPro"/>
</dbReference>
<gene>
    <name evidence="2" type="ORF">SAMN05421642_102133</name>
</gene>
<dbReference type="OrthoDB" id="4379967at2"/>
<reference evidence="3" key="1">
    <citation type="submission" date="2017-06" db="EMBL/GenBank/DDBJ databases">
        <authorList>
            <person name="Varghese N."/>
            <person name="Submissions S."/>
        </authorList>
    </citation>
    <scope>NUCLEOTIDE SEQUENCE [LARGE SCALE GENOMIC DNA]</scope>
    <source>
        <strain evidence="3">JCM 23211</strain>
    </source>
</reference>
<dbReference type="GO" id="GO:0003677">
    <property type="term" value="F:DNA binding"/>
    <property type="evidence" value="ECO:0007669"/>
    <property type="project" value="InterPro"/>
</dbReference>
<dbReference type="InterPro" id="IPR011663">
    <property type="entry name" value="UTRA"/>
</dbReference>
<evidence type="ECO:0000259" key="1">
    <source>
        <dbReference type="Pfam" id="PF07702"/>
    </source>
</evidence>
<sequence>MNDTRLARRCTRGGVHIGVSFDETLPDREVVDAIVVDELEYSIVPSTPLLRAKLAVDSAEVLMIEQTVRRGTVPFLLQTTYHRLDDDELSARVLAMNTAGRTVPFDDFFQRMFGVARGRSSVSIEAVRCDERTAGILAVEESSPLLVREIVYFDAAGEARAVGYSHFRADHVALRQVRPG</sequence>
<evidence type="ECO:0000313" key="3">
    <source>
        <dbReference type="Proteomes" id="UP000198327"/>
    </source>
</evidence>
<accession>A0A239E216</accession>
<organism evidence="2 3">
    <name type="scientific">Rhodococcoides kyotonense</name>
    <dbReference type="NCBI Taxonomy" id="398843"/>
    <lineage>
        <taxon>Bacteria</taxon>
        <taxon>Bacillati</taxon>
        <taxon>Actinomycetota</taxon>
        <taxon>Actinomycetes</taxon>
        <taxon>Mycobacteriales</taxon>
        <taxon>Nocardiaceae</taxon>
        <taxon>Rhodococcoides</taxon>
    </lineage>
</organism>
<feature type="domain" description="UbiC transcription regulator-associated" evidence="1">
    <location>
        <begin position="39"/>
        <end position="172"/>
    </location>
</feature>
<dbReference type="Gene3D" id="3.40.1410.10">
    <property type="entry name" value="Chorismate lyase-like"/>
    <property type="match status" value="1"/>
</dbReference>
<dbReference type="InterPro" id="IPR028978">
    <property type="entry name" value="Chorismate_lyase_/UTRA_dom_sf"/>
</dbReference>
<dbReference type="RefSeq" id="WP_089243210.1">
    <property type="nucleotide sequence ID" value="NZ_FZOW01000002.1"/>
</dbReference>
<protein>
    <submittedName>
        <fullName evidence="2">GntR family transcriptional regulator</fullName>
    </submittedName>
</protein>